<keyword evidence="7" id="KW-0411">Iron-sulfur</keyword>
<evidence type="ECO:0000256" key="2">
    <source>
        <dbReference type="ARBA" id="ARBA00022603"/>
    </source>
</evidence>
<dbReference type="EMBL" id="JAGVWD010000008">
    <property type="protein sequence ID" value="MBS3057111.1"/>
    <property type="molecule type" value="Genomic_DNA"/>
</dbReference>
<evidence type="ECO:0000256" key="5">
    <source>
        <dbReference type="ARBA" id="ARBA00022723"/>
    </source>
</evidence>
<sequence>MLDVEFIFPPLSVSERYGSRNIGKGHEGHLPPLGLASLAAYLIEKKYKVDIIDALADELTDKEIIEKILQDNPKAIGFSALTSMFHRAAITAEKLKKKFPEKLIIMGGHHATIMPKEIMQKHRCFDILVYGEGEITFAEIMQKFREAHYSIEKFLNDYKTLAKIRGIVFRNGNEIIMNAAQEPVQNLDELPFPARHLLPMRKYIPLPNQYLRLPVVHMLAIRGCPYNCTFCSNNAVFGRKIRARSPGKVLEEIGHLQEKYGAKEISFWDDMMTANRKWMEEFCSLIIENKIDITWTCYARVDTVDLPLLKLMKRAGCWNIFYGFESGNQQLLDNIGKRITLQQIRDASKWTKQAGIEIRASFMIALPGETPELAEQTLEFAKELNPDYVQFCITTPYPGTALYNDAKKYGKLTKDFDKFHGWDAVFVPKGYKNKEEILALEKKFFREFYLRPAYVLGRFAKIKSFQDLMRYAKGARFLLGFTS</sequence>
<dbReference type="InterPro" id="IPR023404">
    <property type="entry name" value="rSAM_horseshoe"/>
</dbReference>
<comment type="caution">
    <text evidence="10">The sequence shown here is derived from an EMBL/GenBank/DDBJ whole genome shotgun (WGS) entry which is preliminary data.</text>
</comment>
<dbReference type="SFLD" id="SFLDG01123">
    <property type="entry name" value="methyltransferase_(Class_B)"/>
    <property type="match status" value="1"/>
</dbReference>
<dbReference type="PANTHER" id="PTHR43409:SF7">
    <property type="entry name" value="BLL1977 PROTEIN"/>
    <property type="match status" value="1"/>
</dbReference>
<proteinExistence type="predicted"/>
<dbReference type="InterPro" id="IPR006638">
    <property type="entry name" value="Elp3/MiaA/NifB-like_rSAM"/>
</dbReference>
<comment type="cofactor">
    <cofactor evidence="1">
        <name>[4Fe-4S] cluster</name>
        <dbReference type="ChEBI" id="CHEBI:49883"/>
    </cofactor>
</comment>
<feature type="domain" description="Radical SAM core" evidence="9">
    <location>
        <begin position="210"/>
        <end position="435"/>
    </location>
</feature>
<evidence type="ECO:0000256" key="7">
    <source>
        <dbReference type="ARBA" id="ARBA00023014"/>
    </source>
</evidence>
<dbReference type="PROSITE" id="PS51918">
    <property type="entry name" value="RADICAL_SAM"/>
    <property type="match status" value="1"/>
</dbReference>
<keyword evidence="4" id="KW-0949">S-adenosyl-L-methionine</keyword>
<accession>A0A8T4KRZ7</accession>
<evidence type="ECO:0000256" key="3">
    <source>
        <dbReference type="ARBA" id="ARBA00022679"/>
    </source>
</evidence>
<dbReference type="GO" id="GO:0003824">
    <property type="term" value="F:catalytic activity"/>
    <property type="evidence" value="ECO:0007669"/>
    <property type="project" value="InterPro"/>
</dbReference>
<dbReference type="InterPro" id="IPR058240">
    <property type="entry name" value="rSAM_sf"/>
</dbReference>
<dbReference type="Proteomes" id="UP000677687">
    <property type="component" value="Unassembled WGS sequence"/>
</dbReference>
<keyword evidence="3" id="KW-0808">Transferase</keyword>
<dbReference type="SFLD" id="SFLDS00029">
    <property type="entry name" value="Radical_SAM"/>
    <property type="match status" value="1"/>
</dbReference>
<keyword evidence="6" id="KW-0408">Iron</keyword>
<evidence type="ECO:0000313" key="11">
    <source>
        <dbReference type="Proteomes" id="UP000677687"/>
    </source>
</evidence>
<dbReference type="InterPro" id="IPR036724">
    <property type="entry name" value="Cobalamin-bd_sf"/>
</dbReference>
<evidence type="ECO:0000313" key="10">
    <source>
        <dbReference type="EMBL" id="MBS3057111.1"/>
    </source>
</evidence>
<reference evidence="10" key="1">
    <citation type="submission" date="2021-03" db="EMBL/GenBank/DDBJ databases">
        <authorList>
            <person name="Jaffe A."/>
        </authorList>
    </citation>
    <scope>NUCLEOTIDE SEQUENCE</scope>
    <source>
        <strain evidence="10">RIFCSPHIGHO2_01_FULL_AR10_44_11</strain>
    </source>
</reference>
<evidence type="ECO:0000256" key="1">
    <source>
        <dbReference type="ARBA" id="ARBA00001966"/>
    </source>
</evidence>
<dbReference type="PROSITE" id="PS51332">
    <property type="entry name" value="B12_BINDING"/>
    <property type="match status" value="1"/>
</dbReference>
<dbReference type="GO" id="GO:0031419">
    <property type="term" value="F:cobalamin binding"/>
    <property type="evidence" value="ECO:0007669"/>
    <property type="project" value="InterPro"/>
</dbReference>
<evidence type="ECO:0000256" key="6">
    <source>
        <dbReference type="ARBA" id="ARBA00023004"/>
    </source>
</evidence>
<evidence type="ECO:0000256" key="4">
    <source>
        <dbReference type="ARBA" id="ARBA00022691"/>
    </source>
</evidence>
<protein>
    <submittedName>
        <fullName evidence="10">Cobalamin-dependent protein</fullName>
    </submittedName>
</protein>
<dbReference type="InterPro" id="IPR051198">
    <property type="entry name" value="BchE-like"/>
</dbReference>
<evidence type="ECO:0000259" key="8">
    <source>
        <dbReference type="PROSITE" id="PS51332"/>
    </source>
</evidence>
<dbReference type="SUPFAM" id="SSF102114">
    <property type="entry name" value="Radical SAM enzymes"/>
    <property type="match status" value="1"/>
</dbReference>
<dbReference type="InterPro" id="IPR007197">
    <property type="entry name" value="rSAM"/>
</dbReference>
<dbReference type="SMART" id="SM00729">
    <property type="entry name" value="Elp3"/>
    <property type="match status" value="1"/>
</dbReference>
<dbReference type="Pfam" id="PF04055">
    <property type="entry name" value="Radical_SAM"/>
    <property type="match status" value="1"/>
</dbReference>
<dbReference type="SFLD" id="SFLDG01082">
    <property type="entry name" value="B12-binding_domain_containing"/>
    <property type="match status" value="1"/>
</dbReference>
<dbReference type="CDD" id="cd01335">
    <property type="entry name" value="Radical_SAM"/>
    <property type="match status" value="1"/>
</dbReference>
<dbReference type="Pfam" id="PF02310">
    <property type="entry name" value="B12-binding"/>
    <property type="match status" value="1"/>
</dbReference>
<evidence type="ECO:0000259" key="9">
    <source>
        <dbReference type="PROSITE" id="PS51918"/>
    </source>
</evidence>
<dbReference type="InterPro" id="IPR034466">
    <property type="entry name" value="Methyltransferase_Class_B"/>
</dbReference>
<dbReference type="Gene3D" id="3.40.50.280">
    <property type="entry name" value="Cobalamin-binding domain"/>
    <property type="match status" value="1"/>
</dbReference>
<dbReference type="GO" id="GO:0046872">
    <property type="term" value="F:metal ion binding"/>
    <property type="evidence" value="ECO:0007669"/>
    <property type="project" value="UniProtKB-KW"/>
</dbReference>
<reference evidence="10" key="2">
    <citation type="submission" date="2021-05" db="EMBL/GenBank/DDBJ databases">
        <title>Protein family content uncovers lineage relationships and bacterial pathway maintenance mechanisms in DPANN archaea.</title>
        <authorList>
            <person name="Castelle C.J."/>
            <person name="Meheust R."/>
            <person name="Jaffe A.L."/>
            <person name="Seitz K."/>
            <person name="Gong X."/>
            <person name="Baker B.J."/>
            <person name="Banfield J.F."/>
        </authorList>
    </citation>
    <scope>NUCLEOTIDE SEQUENCE</scope>
    <source>
        <strain evidence="10">RIFCSPHIGHO2_01_FULL_AR10_44_11</strain>
    </source>
</reference>
<dbReference type="GO" id="GO:0051539">
    <property type="term" value="F:4 iron, 4 sulfur cluster binding"/>
    <property type="evidence" value="ECO:0007669"/>
    <property type="project" value="UniProtKB-KW"/>
</dbReference>
<dbReference type="InterPro" id="IPR006158">
    <property type="entry name" value="Cobalamin-bd"/>
</dbReference>
<gene>
    <name evidence="10" type="ORF">J4415_00615</name>
</gene>
<dbReference type="CDD" id="cd02068">
    <property type="entry name" value="radical_SAM_B12_BD"/>
    <property type="match status" value="1"/>
</dbReference>
<name>A0A8T4KRZ7_9ARCH</name>
<organism evidence="10 11">
    <name type="scientific">Candidatus Iainarchaeum sp</name>
    <dbReference type="NCBI Taxonomy" id="3101447"/>
    <lineage>
        <taxon>Archaea</taxon>
        <taxon>Candidatus Iainarchaeota</taxon>
        <taxon>Candidatus Iainarchaeia</taxon>
        <taxon>Candidatus Iainarchaeales</taxon>
        <taxon>Candidatus Iainarchaeaceae</taxon>
        <taxon>Candidatus Iainarchaeum</taxon>
    </lineage>
</organism>
<keyword evidence="5" id="KW-0479">Metal-binding</keyword>
<keyword evidence="2" id="KW-0489">Methyltransferase</keyword>
<dbReference type="AlphaFoldDB" id="A0A8T4KRZ7"/>
<dbReference type="PANTHER" id="PTHR43409">
    <property type="entry name" value="ANAEROBIC MAGNESIUM-PROTOPORPHYRIN IX MONOMETHYL ESTER CYCLASE-RELATED"/>
    <property type="match status" value="1"/>
</dbReference>
<dbReference type="Gene3D" id="3.80.30.20">
    <property type="entry name" value="tm_1862 like domain"/>
    <property type="match status" value="1"/>
</dbReference>
<dbReference type="SUPFAM" id="SSF52242">
    <property type="entry name" value="Cobalamin (vitamin B12)-binding domain"/>
    <property type="match status" value="1"/>
</dbReference>
<feature type="domain" description="B12-binding" evidence="8">
    <location>
        <begin position="18"/>
        <end position="151"/>
    </location>
</feature>